<organism evidence="2 5">
    <name type="scientific">Chryseobacterium culicis</name>
    <dbReference type="NCBI Taxonomy" id="680127"/>
    <lineage>
        <taxon>Bacteria</taxon>
        <taxon>Pseudomonadati</taxon>
        <taxon>Bacteroidota</taxon>
        <taxon>Flavobacteriia</taxon>
        <taxon>Flavobacteriales</taxon>
        <taxon>Weeksellaceae</taxon>
        <taxon>Chryseobacterium group</taxon>
        <taxon>Chryseobacterium</taxon>
    </lineage>
</organism>
<reference evidence="4 5" key="1">
    <citation type="submission" date="2017-09" db="EMBL/GenBank/DDBJ databases">
        <title>Genomic, metabolic, and phenotypic characteristics of bacterial isolates from the natural microbiome of the model nematode Caenorhabditis elegans.</title>
        <authorList>
            <person name="Zimmermann J."/>
            <person name="Obeng N."/>
            <person name="Yang W."/>
            <person name="Obeng O."/>
            <person name="Kissoyan K."/>
            <person name="Pees B."/>
            <person name="Dirksen P."/>
            <person name="Hoppner M."/>
            <person name="Franke A."/>
            <person name="Rosenstiel P."/>
            <person name="Leippe M."/>
            <person name="Dierking K."/>
            <person name="Kaleta C."/>
            <person name="Schulenburg H."/>
        </authorList>
    </citation>
    <scope>NUCLEOTIDE SEQUENCE [LARGE SCALE GENOMIC DNA]</scope>
    <source>
        <strain evidence="2 5">MYb25</strain>
        <strain evidence="3 4">MYb44</strain>
    </source>
</reference>
<dbReference type="AlphaFoldDB" id="A0A2S9CSY1"/>
<feature type="signal peptide" evidence="1">
    <location>
        <begin position="1"/>
        <end position="18"/>
    </location>
</feature>
<sequence>MKKFFSLMILCISIFTWAQQAEIPFIGYRAFDIMKGYSGTGTPHYYLDVKNNGDVHFGYVQVNQASGEETTEEINAGKYAPNKVMKVVFKKFEETFFVKFDKEKIYLTDEKGNVKNLEGCCSSSESLNKETCTCESEFFK</sequence>
<evidence type="ECO:0000313" key="5">
    <source>
        <dbReference type="Proteomes" id="UP000238534"/>
    </source>
</evidence>
<dbReference type="EMBL" id="PCPP01000002">
    <property type="protein sequence ID" value="PRB83606.1"/>
    <property type="molecule type" value="Genomic_DNA"/>
</dbReference>
<name>A0A2S9CSY1_CHRCI</name>
<evidence type="ECO:0000313" key="3">
    <source>
        <dbReference type="EMBL" id="PRB89848.1"/>
    </source>
</evidence>
<comment type="caution">
    <text evidence="2">The sequence shown here is derived from an EMBL/GenBank/DDBJ whole genome shotgun (WGS) entry which is preliminary data.</text>
</comment>
<protein>
    <submittedName>
        <fullName evidence="2">Uncharacterized protein</fullName>
    </submittedName>
</protein>
<dbReference type="Proteomes" id="UP000238325">
    <property type="component" value="Unassembled WGS sequence"/>
</dbReference>
<keyword evidence="1" id="KW-0732">Signal</keyword>
<evidence type="ECO:0000313" key="2">
    <source>
        <dbReference type="EMBL" id="PRB83606.1"/>
    </source>
</evidence>
<evidence type="ECO:0000256" key="1">
    <source>
        <dbReference type="SAM" id="SignalP"/>
    </source>
</evidence>
<dbReference type="RefSeq" id="WP_105683326.1">
    <property type="nucleotide sequence ID" value="NZ_JBBGZD010000002.1"/>
</dbReference>
<feature type="chain" id="PRO_5015636858" evidence="1">
    <location>
        <begin position="19"/>
        <end position="140"/>
    </location>
</feature>
<proteinExistence type="predicted"/>
<dbReference type="OrthoDB" id="1267822at2"/>
<accession>A0A2S9CSY1</accession>
<dbReference type="EMBL" id="PCPH01000003">
    <property type="protein sequence ID" value="PRB89848.1"/>
    <property type="molecule type" value="Genomic_DNA"/>
</dbReference>
<keyword evidence="4" id="KW-1185">Reference proteome</keyword>
<gene>
    <name evidence="2" type="ORF">CQ022_16030</name>
    <name evidence="3" type="ORF">CQ033_14925</name>
</gene>
<evidence type="ECO:0000313" key="4">
    <source>
        <dbReference type="Proteomes" id="UP000238325"/>
    </source>
</evidence>
<dbReference type="Proteomes" id="UP000238534">
    <property type="component" value="Unassembled WGS sequence"/>
</dbReference>